<evidence type="ECO:0000313" key="20">
    <source>
        <dbReference type="RefSeq" id="XP_014472699.1"/>
    </source>
</evidence>
<dbReference type="InterPro" id="IPR020583">
    <property type="entry name" value="Inositol_monoP_metal-BS"/>
</dbReference>
<dbReference type="RefSeq" id="XP_014472702.1">
    <property type="nucleotide sequence ID" value="XM_014617216.1"/>
</dbReference>
<evidence type="ECO:0000313" key="21">
    <source>
        <dbReference type="RefSeq" id="XP_014472700.1"/>
    </source>
</evidence>
<comment type="similarity">
    <text evidence="2">Belongs to the inositol monophosphatase superfamily.</text>
</comment>
<dbReference type="RefSeq" id="XP_014472701.1">
    <property type="nucleotide sequence ID" value="XM_014617215.1"/>
</dbReference>
<evidence type="ECO:0000256" key="16">
    <source>
        <dbReference type="ARBA" id="ARBA00044544"/>
    </source>
</evidence>
<organism evidence="19 24">
    <name type="scientific">Dinoponera quadriceps</name>
    <name type="common">South American ant</name>
    <dbReference type="NCBI Taxonomy" id="609295"/>
    <lineage>
        <taxon>Eukaryota</taxon>
        <taxon>Metazoa</taxon>
        <taxon>Ecdysozoa</taxon>
        <taxon>Arthropoda</taxon>
        <taxon>Hexapoda</taxon>
        <taxon>Insecta</taxon>
        <taxon>Pterygota</taxon>
        <taxon>Neoptera</taxon>
        <taxon>Endopterygota</taxon>
        <taxon>Hymenoptera</taxon>
        <taxon>Apocrita</taxon>
        <taxon>Aculeata</taxon>
        <taxon>Formicoidea</taxon>
        <taxon>Formicidae</taxon>
        <taxon>Ponerinae</taxon>
        <taxon>Ponerini</taxon>
        <taxon>Dinoponera</taxon>
    </lineage>
</organism>
<dbReference type="PANTHER" id="PTHR43028">
    <property type="entry name" value="3'(2'),5'-BISPHOSPHATE NUCLEOTIDASE 1"/>
    <property type="match status" value="1"/>
</dbReference>
<protein>
    <recommendedName>
        <fullName evidence="8">3'(2'),5'-bisphosphate nucleotidase 1</fullName>
        <ecNumber evidence="15">3.1.3.57</ecNumber>
        <ecNumber evidence="3">3.1.3.7</ecNumber>
    </recommendedName>
    <alternativeName>
        <fullName evidence="16">3'-phosphoadenosine 5'-phosphate phosphatase</fullName>
    </alternativeName>
    <alternativeName>
        <fullName evidence="9">Bisphosphate 3'-nucleotidase 1</fullName>
    </alternativeName>
    <alternativeName>
        <fullName evidence="17">Inositol-polyphosphate 1-phosphatase</fullName>
    </alternativeName>
</protein>
<comment type="catalytic activity">
    <reaction evidence="11">
        <text>adenosine 2',5'-bisphosphate + H2O = AMP + phosphate</text>
        <dbReference type="Rhea" id="RHEA:77643"/>
        <dbReference type="ChEBI" id="CHEBI:15377"/>
        <dbReference type="ChEBI" id="CHEBI:43474"/>
        <dbReference type="ChEBI" id="CHEBI:194156"/>
        <dbReference type="ChEBI" id="CHEBI:456215"/>
        <dbReference type="EC" id="3.1.3.7"/>
    </reaction>
    <physiologicalReaction direction="left-to-right" evidence="11">
        <dbReference type="Rhea" id="RHEA:77644"/>
    </physiologicalReaction>
</comment>
<evidence type="ECO:0000313" key="19">
    <source>
        <dbReference type="Proteomes" id="UP000515204"/>
    </source>
</evidence>
<keyword evidence="19" id="KW-1185">Reference proteome</keyword>
<evidence type="ECO:0000256" key="18">
    <source>
        <dbReference type="PIRSR" id="PIRSR600760-2"/>
    </source>
</evidence>
<comment type="catalytic activity">
    <reaction evidence="14">
        <text>3'-phosphoadenylyl sulfate + H2O = adenosine 5'-phosphosulfate + phosphate</text>
        <dbReference type="Rhea" id="RHEA:77639"/>
        <dbReference type="ChEBI" id="CHEBI:15377"/>
        <dbReference type="ChEBI" id="CHEBI:43474"/>
        <dbReference type="ChEBI" id="CHEBI:58243"/>
        <dbReference type="ChEBI" id="CHEBI:58339"/>
        <dbReference type="EC" id="3.1.3.7"/>
    </reaction>
    <physiologicalReaction direction="left-to-right" evidence="14">
        <dbReference type="Rhea" id="RHEA:77640"/>
    </physiologicalReaction>
</comment>
<dbReference type="CDD" id="cd01640">
    <property type="entry name" value="IPPase"/>
    <property type="match status" value="1"/>
</dbReference>
<evidence type="ECO:0000256" key="10">
    <source>
        <dbReference type="ARBA" id="ARBA00044465"/>
    </source>
</evidence>
<evidence type="ECO:0000256" key="17">
    <source>
        <dbReference type="ARBA" id="ARBA00044554"/>
    </source>
</evidence>
<evidence type="ECO:0000256" key="3">
    <source>
        <dbReference type="ARBA" id="ARBA00012633"/>
    </source>
</evidence>
<comment type="catalytic activity">
    <reaction evidence="12">
        <text>1D-myo-inositol 1,4-bisphosphate + H2O = 1D-myo-inositol 4-phosphate + phosphate</text>
        <dbReference type="Rhea" id="RHEA:15553"/>
        <dbReference type="ChEBI" id="CHEBI:15377"/>
        <dbReference type="ChEBI" id="CHEBI:43474"/>
        <dbReference type="ChEBI" id="CHEBI:58282"/>
        <dbReference type="ChEBI" id="CHEBI:58469"/>
        <dbReference type="EC" id="3.1.3.57"/>
    </reaction>
    <physiologicalReaction direction="left-to-right" evidence="12">
        <dbReference type="Rhea" id="RHEA:15554"/>
    </physiologicalReaction>
</comment>
<dbReference type="RefSeq" id="XP_014472703.1">
    <property type="nucleotide sequence ID" value="XM_014617217.1"/>
</dbReference>
<evidence type="ECO:0000313" key="25">
    <source>
        <dbReference type="RefSeq" id="XP_014472704.1"/>
    </source>
</evidence>
<dbReference type="KEGG" id="dqu:106743409"/>
<dbReference type="OrthoDB" id="411145at2759"/>
<dbReference type="GO" id="GO:0046854">
    <property type="term" value="P:phosphatidylinositol phosphate biosynthetic process"/>
    <property type="evidence" value="ECO:0007669"/>
    <property type="project" value="InterPro"/>
</dbReference>
<keyword evidence="6" id="KW-0378">Hydrolase</keyword>
<evidence type="ECO:0000313" key="22">
    <source>
        <dbReference type="RefSeq" id="XP_014472701.1"/>
    </source>
</evidence>
<feature type="binding site" evidence="18">
    <location>
        <position position="116"/>
    </location>
    <ligand>
        <name>Mg(2+)</name>
        <dbReference type="ChEBI" id="CHEBI:18420"/>
        <label>1</label>
        <note>catalytic</note>
    </ligand>
</feature>
<keyword evidence="7 18" id="KW-0460">Magnesium</keyword>
<dbReference type="Proteomes" id="UP000515204">
    <property type="component" value="Unplaced"/>
</dbReference>
<name>A0A6P3X346_DINQU</name>
<dbReference type="EC" id="3.1.3.7" evidence="3"/>
<evidence type="ECO:0000256" key="7">
    <source>
        <dbReference type="ARBA" id="ARBA00022842"/>
    </source>
</evidence>
<dbReference type="EC" id="3.1.3.57" evidence="15"/>
<evidence type="ECO:0000313" key="23">
    <source>
        <dbReference type="RefSeq" id="XP_014472702.1"/>
    </source>
</evidence>
<evidence type="ECO:0000256" key="4">
    <source>
        <dbReference type="ARBA" id="ARBA00022671"/>
    </source>
</evidence>
<evidence type="ECO:0000256" key="1">
    <source>
        <dbReference type="ARBA" id="ARBA00001946"/>
    </source>
</evidence>
<accession>A0A6P3X346</accession>
<feature type="binding site" evidence="18">
    <location>
        <position position="73"/>
    </location>
    <ligand>
        <name>Mg(2+)</name>
        <dbReference type="ChEBI" id="CHEBI:18420"/>
        <label>1</label>
        <note>catalytic</note>
    </ligand>
</feature>
<evidence type="ECO:0000256" key="13">
    <source>
        <dbReference type="ARBA" id="ARBA00044479"/>
    </source>
</evidence>
<proteinExistence type="inferred from homology"/>
<dbReference type="SUPFAM" id="SSF56655">
    <property type="entry name" value="Carbohydrate phosphatase"/>
    <property type="match status" value="1"/>
</dbReference>
<evidence type="ECO:0000256" key="14">
    <source>
        <dbReference type="ARBA" id="ARBA00044484"/>
    </source>
</evidence>
<reference evidence="20 21" key="1">
    <citation type="submission" date="2025-04" db="UniProtKB">
        <authorList>
            <consortium name="RefSeq"/>
        </authorList>
    </citation>
    <scope>IDENTIFICATION</scope>
</reference>
<evidence type="ECO:0000256" key="12">
    <source>
        <dbReference type="ARBA" id="ARBA00044478"/>
    </source>
</evidence>
<feature type="binding site" evidence="18">
    <location>
        <position position="244"/>
    </location>
    <ligand>
        <name>Mg(2+)</name>
        <dbReference type="ChEBI" id="CHEBI:18420"/>
        <label>1</label>
        <note>catalytic</note>
    </ligand>
</feature>
<comment type="catalytic activity">
    <reaction evidence="10">
        <text>1D-myo-inositol 1,3,4-trisphosphate + H2O = 1D-myo-inositol 3,4-bisphosphate + phosphate</text>
        <dbReference type="Rhea" id="RHEA:70319"/>
        <dbReference type="ChEBI" id="CHEBI:15377"/>
        <dbReference type="ChEBI" id="CHEBI:43474"/>
        <dbReference type="ChEBI" id="CHEBI:58414"/>
        <dbReference type="ChEBI" id="CHEBI:83241"/>
    </reaction>
    <physiologicalReaction direction="left-to-right" evidence="10">
        <dbReference type="Rhea" id="RHEA:70320"/>
    </physiologicalReaction>
</comment>
<dbReference type="InterPro" id="IPR050725">
    <property type="entry name" value="CysQ/Inositol_MonoPase"/>
</dbReference>
<dbReference type="FunFam" id="3.30.540.10:FF:000023">
    <property type="entry name" value="Protein CBR-TAG-231"/>
    <property type="match status" value="1"/>
</dbReference>
<sequence length="306" mass="33110">MAQSAALLTRIMASSVSAAVQAGKIIRDVLSKGGLNIVEKGKNDLQTEADRSAQKCIIASLSRQFPNITIIGEEEPSNCEVPSEWIVTEADQEVLKLKLPAHLEDINPKDVCVWVDPLDGTAEYTQGLVEHVTVLVGVAIGRTAIGGVIHQPYYKNDESGMFGRTLWGIDGAGFGGFVPKPPPEGKRIITTTRSHYDSVVQNAIKSLSPDEVMRVGGAGHKVILLLEGKAHAYVFASRGCKRWDTCAPEAVLHSIGGVLTDLYGERYSYKAGTTYANTRGVLATAPGQSHQWYLSRIPDEVKQNLQ</sequence>
<dbReference type="GO" id="GO:0008441">
    <property type="term" value="F:3'(2'),5'-bisphosphate nucleotidase activity"/>
    <property type="evidence" value="ECO:0007669"/>
    <property type="project" value="UniProtKB-EC"/>
</dbReference>
<dbReference type="RefSeq" id="XP_014472699.1">
    <property type="nucleotide sequence ID" value="XM_014617213.1"/>
</dbReference>
<dbReference type="Gene3D" id="3.30.540.10">
    <property type="entry name" value="Fructose-1,6-Bisphosphatase, subunit A, domain 1"/>
    <property type="match status" value="1"/>
</dbReference>
<dbReference type="GO" id="GO:0046872">
    <property type="term" value="F:metal ion binding"/>
    <property type="evidence" value="ECO:0007669"/>
    <property type="project" value="UniProtKB-KW"/>
</dbReference>
<dbReference type="FunFam" id="3.40.190.80:FF:000006">
    <property type="entry name" value="Bisphosphate nucleotidase 1"/>
    <property type="match status" value="1"/>
</dbReference>
<keyword evidence="5 18" id="KW-0479">Metal-binding</keyword>
<evidence type="ECO:0000256" key="2">
    <source>
        <dbReference type="ARBA" id="ARBA00009759"/>
    </source>
</evidence>
<comment type="cofactor">
    <cofactor evidence="1 18">
        <name>Mg(2+)</name>
        <dbReference type="ChEBI" id="CHEBI:18420"/>
    </cofactor>
</comment>
<evidence type="ECO:0000256" key="15">
    <source>
        <dbReference type="ARBA" id="ARBA00044519"/>
    </source>
</evidence>
<dbReference type="Pfam" id="PF00459">
    <property type="entry name" value="Inositol_P"/>
    <property type="match status" value="1"/>
</dbReference>
<evidence type="ECO:0000256" key="8">
    <source>
        <dbReference type="ARBA" id="ARBA00040342"/>
    </source>
</evidence>
<feature type="binding site" evidence="18">
    <location>
        <position position="118"/>
    </location>
    <ligand>
        <name>Mg(2+)</name>
        <dbReference type="ChEBI" id="CHEBI:18420"/>
        <label>1</label>
        <note>catalytic</note>
    </ligand>
</feature>
<dbReference type="GeneID" id="106743409"/>
<dbReference type="PANTHER" id="PTHR43028:SF5">
    <property type="entry name" value="3'(2'),5'-BISPHOSPHATE NUCLEOTIDASE 1"/>
    <property type="match status" value="1"/>
</dbReference>
<dbReference type="AlphaFoldDB" id="A0A6P3X346"/>
<dbReference type="Gene3D" id="3.40.190.80">
    <property type="match status" value="1"/>
</dbReference>
<evidence type="ECO:0000256" key="5">
    <source>
        <dbReference type="ARBA" id="ARBA00022723"/>
    </source>
</evidence>
<comment type="catalytic activity">
    <reaction evidence="13">
        <text>adenosine 3',5'-bisphosphate + H2O = AMP + phosphate</text>
        <dbReference type="Rhea" id="RHEA:10040"/>
        <dbReference type="ChEBI" id="CHEBI:15377"/>
        <dbReference type="ChEBI" id="CHEBI:43474"/>
        <dbReference type="ChEBI" id="CHEBI:58343"/>
        <dbReference type="ChEBI" id="CHEBI:456215"/>
        <dbReference type="EC" id="3.1.3.7"/>
    </reaction>
    <physiologicalReaction direction="left-to-right" evidence="13">
        <dbReference type="Rhea" id="RHEA:10041"/>
    </physiologicalReaction>
</comment>
<dbReference type="InterPro" id="IPR000760">
    <property type="entry name" value="Inositol_monophosphatase-like"/>
</dbReference>
<evidence type="ECO:0000256" key="9">
    <source>
        <dbReference type="ARBA" id="ARBA00041815"/>
    </source>
</evidence>
<dbReference type="PROSITE" id="PS00629">
    <property type="entry name" value="IMP_1"/>
    <property type="match status" value="1"/>
</dbReference>
<dbReference type="GO" id="GO:0004441">
    <property type="term" value="F:inositol-1,4-bisphosphate 1-phosphatase activity"/>
    <property type="evidence" value="ECO:0007669"/>
    <property type="project" value="UniProtKB-EC"/>
</dbReference>
<evidence type="ECO:0000256" key="11">
    <source>
        <dbReference type="ARBA" id="ARBA00044466"/>
    </source>
</evidence>
<dbReference type="PROSITE" id="PS00630">
    <property type="entry name" value="IMP_2"/>
    <property type="match status" value="1"/>
</dbReference>
<gene>
    <name evidence="20 21 22 23 24 25" type="primary">LOC106743409</name>
</gene>
<evidence type="ECO:0000313" key="24">
    <source>
        <dbReference type="RefSeq" id="XP_014472703.1"/>
    </source>
</evidence>
<dbReference type="InterPro" id="IPR020550">
    <property type="entry name" value="Inositol_monophosphatase_CS"/>
</dbReference>
<dbReference type="RefSeq" id="XP_014472704.1">
    <property type="nucleotide sequence ID" value="XM_014617218.1"/>
</dbReference>
<dbReference type="RefSeq" id="XP_014472700.1">
    <property type="nucleotide sequence ID" value="XM_014617214.1"/>
</dbReference>
<evidence type="ECO:0000256" key="6">
    <source>
        <dbReference type="ARBA" id="ARBA00022801"/>
    </source>
</evidence>
<keyword evidence="4" id="KW-0452">Lithium</keyword>
<feature type="binding site" evidence="18">
    <location>
        <position position="119"/>
    </location>
    <ligand>
        <name>Mg(2+)</name>
        <dbReference type="ChEBI" id="CHEBI:18420"/>
        <label>1</label>
        <note>catalytic</note>
    </ligand>
</feature>